<gene>
    <name evidence="2" type="ORF">NCTC13315_01697</name>
</gene>
<organism evidence="2 3">
    <name type="scientific">Legionella beliardensis</name>
    <dbReference type="NCBI Taxonomy" id="91822"/>
    <lineage>
        <taxon>Bacteria</taxon>
        <taxon>Pseudomonadati</taxon>
        <taxon>Pseudomonadota</taxon>
        <taxon>Gammaproteobacteria</taxon>
        <taxon>Legionellales</taxon>
        <taxon>Legionellaceae</taxon>
        <taxon>Legionella</taxon>
    </lineage>
</organism>
<accession>A0A378I2J2</accession>
<feature type="transmembrane region" description="Helical" evidence="1">
    <location>
        <begin position="120"/>
        <end position="137"/>
    </location>
</feature>
<evidence type="ECO:0000256" key="1">
    <source>
        <dbReference type="SAM" id="Phobius"/>
    </source>
</evidence>
<proteinExistence type="predicted"/>
<keyword evidence="3" id="KW-1185">Reference proteome</keyword>
<feature type="transmembrane region" description="Helical" evidence="1">
    <location>
        <begin position="7"/>
        <end position="24"/>
    </location>
</feature>
<keyword evidence="1" id="KW-1133">Transmembrane helix</keyword>
<feature type="transmembrane region" description="Helical" evidence="1">
    <location>
        <begin position="30"/>
        <end position="54"/>
    </location>
</feature>
<dbReference type="RefSeq" id="WP_242604219.1">
    <property type="nucleotide sequence ID" value="NZ_CAAAHO010000004.1"/>
</dbReference>
<evidence type="ECO:0008006" key="4">
    <source>
        <dbReference type="Google" id="ProtNLM"/>
    </source>
</evidence>
<dbReference type="EMBL" id="UGNV01000001">
    <property type="protein sequence ID" value="STX29162.1"/>
    <property type="molecule type" value="Genomic_DNA"/>
</dbReference>
<keyword evidence="1" id="KW-0472">Membrane</keyword>
<protein>
    <recommendedName>
        <fullName evidence="4">Transmembrane protein</fullName>
    </recommendedName>
</protein>
<evidence type="ECO:0000313" key="3">
    <source>
        <dbReference type="Proteomes" id="UP000254968"/>
    </source>
</evidence>
<feature type="transmembrane region" description="Helical" evidence="1">
    <location>
        <begin position="143"/>
        <end position="163"/>
    </location>
</feature>
<feature type="transmembrane region" description="Helical" evidence="1">
    <location>
        <begin position="97"/>
        <end position="113"/>
    </location>
</feature>
<feature type="transmembrane region" description="Helical" evidence="1">
    <location>
        <begin position="66"/>
        <end position="91"/>
    </location>
</feature>
<reference evidence="2 3" key="1">
    <citation type="submission" date="2018-06" db="EMBL/GenBank/DDBJ databases">
        <authorList>
            <consortium name="Pathogen Informatics"/>
            <person name="Doyle S."/>
        </authorList>
    </citation>
    <scope>NUCLEOTIDE SEQUENCE [LARGE SCALE GENOMIC DNA]</scope>
    <source>
        <strain evidence="2 3">NCTC13315</strain>
    </source>
</reference>
<name>A0A378I2J2_9GAMM</name>
<evidence type="ECO:0000313" key="2">
    <source>
        <dbReference type="EMBL" id="STX29162.1"/>
    </source>
</evidence>
<sequence length="165" mass="18068">MLKKNVVFLIIGITGSLISLIGLTQAHAAFFYVIGSTLLLCTASHFKLLYFIALELILVAGHGAKLLGIGSILQVAIPILLCVQLAVFYLLSGWLNNIYLMIGIAGIATLSIGLSYEDQWIFFIGSTAIAIFAYYYAYKKPVALIWAVMNTIFAITAIVKIIIYR</sequence>
<dbReference type="AlphaFoldDB" id="A0A378I2J2"/>
<keyword evidence="1" id="KW-0812">Transmembrane</keyword>
<dbReference type="Proteomes" id="UP000254968">
    <property type="component" value="Unassembled WGS sequence"/>
</dbReference>